<dbReference type="Proteomes" id="UP000325313">
    <property type="component" value="Unassembled WGS sequence"/>
</dbReference>
<keyword evidence="3" id="KW-0804">Transcription</keyword>
<keyword evidence="2" id="KW-0805">Transcription regulation</keyword>
<proteinExistence type="predicted"/>
<reference evidence="9 10" key="1">
    <citation type="submission" date="2019-05" db="EMBL/GenBank/DDBJ databases">
        <title>Emergence of the Ug99 lineage of the wheat stem rust pathogen through somatic hybridization.</title>
        <authorList>
            <person name="Li F."/>
            <person name="Upadhyaya N.M."/>
            <person name="Sperschneider J."/>
            <person name="Matny O."/>
            <person name="Nguyen-Phuc H."/>
            <person name="Mago R."/>
            <person name="Raley C."/>
            <person name="Miller M.E."/>
            <person name="Silverstein K.A.T."/>
            <person name="Henningsen E."/>
            <person name="Hirsch C.D."/>
            <person name="Visser B."/>
            <person name="Pretorius Z.A."/>
            <person name="Steffenson B.J."/>
            <person name="Schwessinger B."/>
            <person name="Dodds P.N."/>
            <person name="Figueroa M."/>
        </authorList>
    </citation>
    <scope>NUCLEOTIDE SEQUENCE [LARGE SCALE GENOMIC DNA]</scope>
    <source>
        <strain evidence="8">21-0</strain>
        <strain evidence="7 10">Ug99</strain>
    </source>
</reference>
<dbReference type="PANTHER" id="PTHR22970">
    <property type="entry name" value="AT-RICH INTERACTIVE DOMAIN-CONTAINING PROTEIN 2"/>
    <property type="match status" value="1"/>
</dbReference>
<keyword evidence="1" id="KW-0156">Chromatin regulator</keyword>
<accession>A0A5B0MFD0</accession>
<dbReference type="SUPFAM" id="SSF48371">
    <property type="entry name" value="ARM repeat"/>
    <property type="match status" value="1"/>
</dbReference>
<feature type="region of interest" description="Disordered" evidence="5">
    <location>
        <begin position="788"/>
        <end position="810"/>
    </location>
</feature>
<dbReference type="InterPro" id="IPR003150">
    <property type="entry name" value="DNA-bd_RFX"/>
</dbReference>
<dbReference type="GO" id="GO:0003677">
    <property type="term" value="F:DNA binding"/>
    <property type="evidence" value="ECO:0007669"/>
    <property type="project" value="InterPro"/>
</dbReference>
<dbReference type="PROSITE" id="PS51526">
    <property type="entry name" value="RFX_DBD"/>
    <property type="match status" value="1"/>
</dbReference>
<evidence type="ECO:0000313" key="8">
    <source>
        <dbReference type="EMBL" id="KAA1091239.1"/>
    </source>
</evidence>
<evidence type="ECO:0000256" key="1">
    <source>
        <dbReference type="ARBA" id="ARBA00022853"/>
    </source>
</evidence>
<feature type="compositionally biased region" description="Low complexity" evidence="5">
    <location>
        <begin position="1"/>
        <end position="14"/>
    </location>
</feature>
<sequence length="861" mass="95181">MASTSNQQQQSRNTRPNRRSTRNQTQPTTTTTATTTTGATITAPPTPSRKQNHTTPYHQLPIHQQPIVHLSPTKPPPPLTGFQRLSLILDGKPHYLEQPGPQNRILLSIKSTIPEDTDYALEVLIAGSFYEPDLIPLPRFPGLIDALLDLIELYNTPGMFEDPFQTAVRRRALEATLVVRNLLSLDSNLSSIASNHPRLLPLILKGFRDAQSDSDHEFLALLLDILDSLAAHNLVRLDQPLLRPLHPPQNIHHSFRPSQPPETRRDEDQSSPDWQTELIGQLDQLTQSCDRALVIAAYRCFTAIGSLTANQTVLTAELYRTDPARSDPTPWPKAIERALILLALPDVEMLMVVLDYLYTLTSASAIGLSIFCLHPDILAIIKLLLVHVHHNSRLERLPAEQLSVPEQKWYFQRAPCPEPIPEEVVLSVYGNNLNKSPGVRAAPQTLTMSEVHQILLPETQLKDIVNLTEPNRARQWMSRVFEPFPGGEVQQVTLWLAYKTQFEAFQNPSHFGPGVQMIAPAEAIKLTSDVFPNALPSVTEHKSGEKKFVISGMRVRAKKHAKIWKCHWKECAKNATEEESEEIGRGGPEVLYRHVEKTHITGRASKCYWQGCGYQGANRAALLLHVRTHLQYVPMPGPGRGGGARAGKPEPTPEGLPFRSYVHERWEPPNSGLYNLHDHALMGAGGGGAVGIGFVALLVLRNLLSPLADALAELVKASDNLSGLSIPIPSSSDSLLDLHTPQEWRIIDVLHDLLPPSAPTDPIDSSHPGPSKTSTRLIQLARLISGTIPPSSDLEMPATTPTTSDGDSQKIPIGIVEKETRILLANGPHFLSIASDILHRLSSLNSSLLLLDRSFESSSYF</sequence>
<evidence type="ECO:0000256" key="2">
    <source>
        <dbReference type="ARBA" id="ARBA00023015"/>
    </source>
</evidence>
<keyword evidence="4" id="KW-0539">Nucleus</keyword>
<dbReference type="GO" id="GO:0006355">
    <property type="term" value="P:regulation of DNA-templated transcription"/>
    <property type="evidence" value="ECO:0007669"/>
    <property type="project" value="InterPro"/>
</dbReference>
<evidence type="ECO:0000256" key="5">
    <source>
        <dbReference type="SAM" id="MobiDB-lite"/>
    </source>
</evidence>
<feature type="region of interest" description="Disordered" evidence="5">
    <location>
        <begin position="1"/>
        <end position="56"/>
    </location>
</feature>
<dbReference type="GO" id="GO:0006325">
    <property type="term" value="P:chromatin organization"/>
    <property type="evidence" value="ECO:0007669"/>
    <property type="project" value="UniProtKB-KW"/>
</dbReference>
<evidence type="ECO:0000256" key="3">
    <source>
        <dbReference type="ARBA" id="ARBA00023163"/>
    </source>
</evidence>
<feature type="compositionally biased region" description="Low complexity" evidence="5">
    <location>
        <begin position="22"/>
        <end position="43"/>
    </location>
</feature>
<organism evidence="7 10">
    <name type="scientific">Puccinia graminis f. sp. tritici</name>
    <dbReference type="NCBI Taxonomy" id="56615"/>
    <lineage>
        <taxon>Eukaryota</taxon>
        <taxon>Fungi</taxon>
        <taxon>Dikarya</taxon>
        <taxon>Basidiomycota</taxon>
        <taxon>Pucciniomycotina</taxon>
        <taxon>Pucciniomycetes</taxon>
        <taxon>Pucciniales</taxon>
        <taxon>Pucciniaceae</taxon>
        <taxon>Puccinia</taxon>
    </lineage>
</organism>
<feature type="domain" description="RFX-type winged-helix" evidence="6">
    <location>
        <begin position="473"/>
        <end position="557"/>
    </location>
</feature>
<feature type="region of interest" description="Disordered" evidence="5">
    <location>
        <begin position="248"/>
        <end position="273"/>
    </location>
</feature>
<evidence type="ECO:0000313" key="7">
    <source>
        <dbReference type="EMBL" id="KAA1075887.1"/>
    </source>
</evidence>
<dbReference type="OrthoDB" id="338531at2759"/>
<dbReference type="GO" id="GO:0016586">
    <property type="term" value="C:RSC-type complex"/>
    <property type="evidence" value="ECO:0007669"/>
    <property type="project" value="TreeGrafter"/>
</dbReference>
<dbReference type="PANTHER" id="PTHR22970:SF14">
    <property type="entry name" value="AT-RICH INTERACTIVE DOMAIN-CONTAINING PROTEIN 2"/>
    <property type="match status" value="1"/>
</dbReference>
<keyword evidence="9" id="KW-1185">Reference proteome</keyword>
<evidence type="ECO:0000313" key="10">
    <source>
        <dbReference type="Proteomes" id="UP000325313"/>
    </source>
</evidence>
<comment type="caution">
    <text evidence="7">The sequence shown here is derived from an EMBL/GenBank/DDBJ whole genome shotgun (WGS) entry which is preliminary data.</text>
</comment>
<name>A0A5B0MFD0_PUCGR</name>
<evidence type="ECO:0000256" key="4">
    <source>
        <dbReference type="ARBA" id="ARBA00023242"/>
    </source>
</evidence>
<evidence type="ECO:0000259" key="6">
    <source>
        <dbReference type="PROSITE" id="PS51526"/>
    </source>
</evidence>
<evidence type="ECO:0000313" key="9">
    <source>
        <dbReference type="Proteomes" id="UP000324748"/>
    </source>
</evidence>
<gene>
    <name evidence="7" type="primary">RSC9_2</name>
    <name evidence="8" type="synonym">RSC9_3</name>
    <name evidence="8" type="ORF">PGT21_029327</name>
    <name evidence="7" type="ORF">PGTUg99_025993</name>
</gene>
<dbReference type="InterPro" id="IPR016024">
    <property type="entry name" value="ARM-type_fold"/>
</dbReference>
<protein>
    <submittedName>
        <fullName evidence="7">Chromatin structure-remodeling complex protein rsc9</fullName>
    </submittedName>
</protein>
<dbReference type="EMBL" id="VSWC01000092">
    <property type="protein sequence ID" value="KAA1091239.1"/>
    <property type="molecule type" value="Genomic_DNA"/>
</dbReference>
<dbReference type="EMBL" id="VDEP01000471">
    <property type="protein sequence ID" value="KAA1075887.1"/>
    <property type="molecule type" value="Genomic_DNA"/>
</dbReference>
<dbReference type="AlphaFoldDB" id="A0A5B0MFD0"/>
<dbReference type="InterPro" id="IPR052406">
    <property type="entry name" value="Chromatin_Remodeling_Comp"/>
</dbReference>
<dbReference type="Proteomes" id="UP000324748">
    <property type="component" value="Unassembled WGS sequence"/>
</dbReference>